<dbReference type="PANTHER" id="PTHR14269">
    <property type="entry name" value="CDP-DIACYLGLYCEROL--GLYCEROL-3-PHOSPHATE 3-PHOSPHATIDYLTRANSFERASE-RELATED"/>
    <property type="match status" value="1"/>
</dbReference>
<feature type="transmembrane region" description="Helical" evidence="13">
    <location>
        <begin position="167"/>
        <end position="185"/>
    </location>
</feature>
<evidence type="ECO:0000256" key="9">
    <source>
        <dbReference type="ARBA" id="ARBA00023209"/>
    </source>
</evidence>
<dbReference type="RefSeq" id="WP_240723207.1">
    <property type="nucleotide sequence ID" value="NZ_ML142900.1"/>
</dbReference>
<evidence type="ECO:0000313" key="14">
    <source>
        <dbReference type="EMBL" id="PSL01094.1"/>
    </source>
</evidence>
<dbReference type="GO" id="GO:0046474">
    <property type="term" value="P:glycerophospholipid biosynthetic process"/>
    <property type="evidence" value="ECO:0007669"/>
    <property type="project" value="TreeGrafter"/>
</dbReference>
<comment type="similarity">
    <text evidence="2 12">Belongs to the CDP-alcohol phosphatidyltransferase class-I family.</text>
</comment>
<gene>
    <name evidence="14" type="ORF">CLV30_11529</name>
</gene>
<name>A0A2P8DV77_9ACTN</name>
<dbReference type="InterPro" id="IPR000462">
    <property type="entry name" value="CDP-OH_P_trans"/>
</dbReference>
<evidence type="ECO:0000256" key="12">
    <source>
        <dbReference type="RuleBase" id="RU003750"/>
    </source>
</evidence>
<keyword evidence="9" id="KW-0594">Phospholipid biosynthesis</keyword>
<dbReference type="InterPro" id="IPR048254">
    <property type="entry name" value="CDP_ALCOHOL_P_TRANSF_CS"/>
</dbReference>
<keyword evidence="4 12" id="KW-0808">Transferase</keyword>
<dbReference type="EMBL" id="PYGE01000015">
    <property type="protein sequence ID" value="PSL01094.1"/>
    <property type="molecule type" value="Genomic_DNA"/>
</dbReference>
<protein>
    <recommendedName>
        <fullName evidence="11">CDP-diacylglycerol--glycerol-3-phosphate 3-phosphatidyltransferase</fullName>
        <ecNumber evidence="11">2.7.8.5</ecNumber>
    </recommendedName>
</protein>
<evidence type="ECO:0000256" key="6">
    <source>
        <dbReference type="ARBA" id="ARBA00022989"/>
    </source>
</evidence>
<comment type="caution">
    <text evidence="14">The sequence shown here is derived from an EMBL/GenBank/DDBJ whole genome shotgun (WGS) entry which is preliminary data.</text>
</comment>
<dbReference type="InterPro" id="IPR004570">
    <property type="entry name" value="Phosphatidylglycerol_P_synth"/>
</dbReference>
<evidence type="ECO:0000256" key="4">
    <source>
        <dbReference type="ARBA" id="ARBA00022679"/>
    </source>
</evidence>
<keyword evidence="6 13" id="KW-1133">Transmembrane helix</keyword>
<keyword evidence="8 13" id="KW-0472">Membrane</keyword>
<evidence type="ECO:0000256" key="5">
    <source>
        <dbReference type="ARBA" id="ARBA00022692"/>
    </source>
</evidence>
<dbReference type="UniPathway" id="UPA00085"/>
<organism evidence="14 15">
    <name type="scientific">Haloactinopolyspora alba</name>
    <dbReference type="NCBI Taxonomy" id="648780"/>
    <lineage>
        <taxon>Bacteria</taxon>
        <taxon>Bacillati</taxon>
        <taxon>Actinomycetota</taxon>
        <taxon>Actinomycetes</taxon>
        <taxon>Jiangellales</taxon>
        <taxon>Jiangellaceae</taxon>
        <taxon>Haloactinopolyspora</taxon>
    </lineage>
</organism>
<keyword evidence="10" id="KW-1208">Phospholipid metabolism</keyword>
<dbReference type="EC" id="2.7.8.5" evidence="11"/>
<feature type="transmembrane region" description="Helical" evidence="13">
    <location>
        <begin position="144"/>
        <end position="161"/>
    </location>
</feature>
<keyword evidence="7" id="KW-0443">Lipid metabolism</keyword>
<feature type="transmembrane region" description="Helical" evidence="13">
    <location>
        <begin position="20"/>
        <end position="40"/>
    </location>
</feature>
<evidence type="ECO:0000256" key="11">
    <source>
        <dbReference type="NCBIfam" id="TIGR00560"/>
    </source>
</evidence>
<dbReference type="GO" id="GO:0016020">
    <property type="term" value="C:membrane"/>
    <property type="evidence" value="ECO:0007669"/>
    <property type="project" value="UniProtKB-SubCell"/>
</dbReference>
<comment type="subcellular location">
    <subcellularLocation>
        <location evidence="1">Membrane</location>
        <topology evidence="1">Multi-pass membrane protein</topology>
    </subcellularLocation>
</comment>
<dbReference type="Proteomes" id="UP000243528">
    <property type="component" value="Unassembled WGS sequence"/>
</dbReference>
<dbReference type="Pfam" id="PF01066">
    <property type="entry name" value="CDP-OH_P_transf"/>
    <property type="match status" value="1"/>
</dbReference>
<accession>A0A2P8DV77</accession>
<keyword evidence="15" id="KW-1185">Reference proteome</keyword>
<dbReference type="PIRSF" id="PIRSF000847">
    <property type="entry name" value="Phos_ph_gly_syn"/>
    <property type="match status" value="1"/>
</dbReference>
<dbReference type="InterPro" id="IPR043130">
    <property type="entry name" value="CDP-OH_PTrfase_TM_dom"/>
</dbReference>
<proteinExistence type="inferred from homology"/>
<evidence type="ECO:0000256" key="10">
    <source>
        <dbReference type="ARBA" id="ARBA00023264"/>
    </source>
</evidence>
<keyword evidence="3" id="KW-0444">Lipid biosynthesis</keyword>
<dbReference type="PANTHER" id="PTHR14269:SF52">
    <property type="entry name" value="PHOSPHATIDYLGLYCEROPHOSPHATE SYNTHASE-RELATED"/>
    <property type="match status" value="1"/>
</dbReference>
<evidence type="ECO:0000256" key="7">
    <source>
        <dbReference type="ARBA" id="ARBA00023098"/>
    </source>
</evidence>
<evidence type="ECO:0000313" key="15">
    <source>
        <dbReference type="Proteomes" id="UP000243528"/>
    </source>
</evidence>
<dbReference type="GO" id="GO:0008444">
    <property type="term" value="F:CDP-diacylglycerol-glycerol-3-phosphate 3-phosphatidyltransferase activity"/>
    <property type="evidence" value="ECO:0007669"/>
    <property type="project" value="UniProtKB-UniRule"/>
</dbReference>
<evidence type="ECO:0000256" key="1">
    <source>
        <dbReference type="ARBA" id="ARBA00004141"/>
    </source>
</evidence>
<dbReference type="AlphaFoldDB" id="A0A2P8DV77"/>
<reference evidence="14 15" key="1">
    <citation type="submission" date="2018-03" db="EMBL/GenBank/DDBJ databases">
        <title>Genomic Encyclopedia of Archaeal and Bacterial Type Strains, Phase II (KMG-II): from individual species to whole genera.</title>
        <authorList>
            <person name="Goeker M."/>
        </authorList>
    </citation>
    <scope>NUCLEOTIDE SEQUENCE [LARGE SCALE GENOMIC DNA]</scope>
    <source>
        <strain evidence="14 15">DSM 45211</strain>
    </source>
</reference>
<evidence type="ECO:0000256" key="13">
    <source>
        <dbReference type="SAM" id="Phobius"/>
    </source>
</evidence>
<dbReference type="PROSITE" id="PS00379">
    <property type="entry name" value="CDP_ALCOHOL_P_TRANSF"/>
    <property type="match status" value="1"/>
</dbReference>
<keyword evidence="5 13" id="KW-0812">Transmembrane</keyword>
<evidence type="ECO:0000256" key="2">
    <source>
        <dbReference type="ARBA" id="ARBA00010441"/>
    </source>
</evidence>
<dbReference type="NCBIfam" id="TIGR00560">
    <property type="entry name" value="pgsA"/>
    <property type="match status" value="1"/>
</dbReference>
<dbReference type="Gene3D" id="1.20.120.1760">
    <property type="match status" value="1"/>
</dbReference>
<dbReference type="InterPro" id="IPR050324">
    <property type="entry name" value="CDP-alcohol_PTase-I"/>
</dbReference>
<sequence>MSDQSHDPSMHGTPSAWNLANALTAVRIVLVPVFGWLLLYDGGADDGARVAAFVVFAVAMTTDRIDGDLARKRGMVTDVGKIADPIADKALTGMAFVGLSIVDELPWWVTLVVLAREWGITLLRIAVIRRGIIPASRGGKVKTTLQAVALGLYVLPLPAAFDPVEAVAMALALIVTVVTGVDYVVSAVRRGSGGARDAS</sequence>
<evidence type="ECO:0000256" key="8">
    <source>
        <dbReference type="ARBA" id="ARBA00023136"/>
    </source>
</evidence>
<feature type="transmembrane region" description="Helical" evidence="13">
    <location>
        <begin position="105"/>
        <end position="123"/>
    </location>
</feature>
<evidence type="ECO:0000256" key="3">
    <source>
        <dbReference type="ARBA" id="ARBA00022516"/>
    </source>
</evidence>